<evidence type="ECO:0000256" key="5">
    <source>
        <dbReference type="ARBA" id="ARBA00022989"/>
    </source>
</evidence>
<evidence type="ECO:0000256" key="9">
    <source>
        <dbReference type="SAM" id="Phobius"/>
    </source>
</evidence>
<feature type="transmembrane region" description="Helical" evidence="9">
    <location>
        <begin position="206"/>
        <end position="228"/>
    </location>
</feature>
<evidence type="ECO:0000313" key="10">
    <source>
        <dbReference type="EMBL" id="KAL3766872.1"/>
    </source>
</evidence>
<dbReference type="AlphaFoldDB" id="A0ABD3MT62"/>
<feature type="transmembrane region" description="Helical" evidence="9">
    <location>
        <begin position="136"/>
        <end position="152"/>
    </location>
</feature>
<dbReference type="Proteomes" id="UP001530293">
    <property type="component" value="Unassembled WGS sequence"/>
</dbReference>
<gene>
    <name evidence="10" type="ORF">ACHAWU_007962</name>
</gene>
<feature type="transmembrane region" description="Helical" evidence="9">
    <location>
        <begin position="254"/>
        <end position="272"/>
    </location>
</feature>
<comment type="cofactor">
    <cofactor evidence="8">
        <name>Zn(2+)</name>
        <dbReference type="ChEBI" id="CHEBI:29105"/>
    </cofactor>
</comment>
<sequence length="310" mass="35571">MPLASSQTGYFINNSNNHDGYQGFWEPHTSSIDFCESNYLLTHVIVEPHNVWSSILGLSFFGLVGILYGNPTQEWRTFLIYFILLIIGIGSACLHASLHWCFQSFDELPMIYLIICALYAVLEVDTPRGEQRYPHLPKYLVLLSCISTAIYFKFQHMYVIFFVTFSAMTVMIFCLHVQIALRLHRENRNEKRNRKEGSRVFTNNSIALRFYALHHIAYALIASPIWLLDQFHCGKLLPIYNSLPFPLRGMTLHVAWHICSGLGAHFFIQFLCACRASTLGMVCETRRVLGILPVVVIESKHDESPTKKQS</sequence>
<evidence type="ECO:0000256" key="3">
    <source>
        <dbReference type="ARBA" id="ARBA00022692"/>
    </source>
</evidence>
<feature type="transmembrane region" description="Helical" evidence="9">
    <location>
        <begin position="108"/>
        <end position="124"/>
    </location>
</feature>
<feature type="binding site" evidence="8">
    <location>
        <position position="257"/>
    </location>
    <ligand>
        <name>Zn(2+)</name>
        <dbReference type="ChEBI" id="CHEBI:29105"/>
        <note>catalytic</note>
    </ligand>
</feature>
<evidence type="ECO:0000256" key="4">
    <source>
        <dbReference type="ARBA" id="ARBA00022801"/>
    </source>
</evidence>
<feature type="binding site" evidence="7">
    <location>
        <position position="47"/>
    </location>
    <ligand>
        <name>Ca(2+)</name>
        <dbReference type="ChEBI" id="CHEBI:29108"/>
    </ligand>
</feature>
<feature type="transmembrane region" description="Helical" evidence="9">
    <location>
        <begin position="51"/>
        <end position="69"/>
    </location>
</feature>
<feature type="binding site" evidence="7">
    <location>
        <position position="36"/>
    </location>
    <ligand>
        <name>Ca(2+)</name>
        <dbReference type="ChEBI" id="CHEBI:29108"/>
    </ligand>
</feature>
<keyword evidence="5 9" id="KW-1133">Transmembrane helix</keyword>
<dbReference type="InterPro" id="IPR008901">
    <property type="entry name" value="ACER"/>
</dbReference>
<evidence type="ECO:0000256" key="6">
    <source>
        <dbReference type="ARBA" id="ARBA00023136"/>
    </source>
</evidence>
<keyword evidence="11" id="KW-1185">Reference proteome</keyword>
<dbReference type="PANTHER" id="PTHR46187">
    <property type="entry name" value="ALKALINE CERAMIDASE 3"/>
    <property type="match status" value="1"/>
</dbReference>
<keyword evidence="6 9" id="KW-0472">Membrane</keyword>
<keyword evidence="7" id="KW-0106">Calcium</keyword>
<evidence type="ECO:0000256" key="1">
    <source>
        <dbReference type="ARBA" id="ARBA00004141"/>
    </source>
</evidence>
<keyword evidence="8" id="KW-0862">Zinc</keyword>
<evidence type="ECO:0000256" key="2">
    <source>
        <dbReference type="ARBA" id="ARBA00009780"/>
    </source>
</evidence>
<organism evidence="10 11">
    <name type="scientific">Discostella pseudostelligera</name>
    <dbReference type="NCBI Taxonomy" id="259834"/>
    <lineage>
        <taxon>Eukaryota</taxon>
        <taxon>Sar</taxon>
        <taxon>Stramenopiles</taxon>
        <taxon>Ochrophyta</taxon>
        <taxon>Bacillariophyta</taxon>
        <taxon>Coscinodiscophyceae</taxon>
        <taxon>Thalassiosirophycidae</taxon>
        <taxon>Stephanodiscales</taxon>
        <taxon>Stephanodiscaceae</taxon>
        <taxon>Discostella</taxon>
    </lineage>
</organism>
<evidence type="ECO:0000256" key="7">
    <source>
        <dbReference type="PIRSR" id="PIRSR608901-1"/>
    </source>
</evidence>
<dbReference type="PANTHER" id="PTHR46187:SF3">
    <property type="entry name" value="ALKALINE CERAMIDASE 3"/>
    <property type="match status" value="1"/>
</dbReference>
<dbReference type="GO" id="GO:0006665">
    <property type="term" value="P:sphingolipid metabolic process"/>
    <property type="evidence" value="ECO:0007669"/>
    <property type="project" value="UniProtKB-ARBA"/>
</dbReference>
<evidence type="ECO:0008006" key="12">
    <source>
        <dbReference type="Google" id="ProtNLM"/>
    </source>
</evidence>
<keyword evidence="4" id="KW-0378">Hydrolase</keyword>
<keyword evidence="3 9" id="KW-0812">Transmembrane</keyword>
<evidence type="ECO:0000256" key="8">
    <source>
        <dbReference type="PIRSR" id="PIRSR608901-2"/>
    </source>
</evidence>
<dbReference type="GO" id="GO:0016787">
    <property type="term" value="F:hydrolase activity"/>
    <property type="evidence" value="ECO:0007669"/>
    <property type="project" value="UniProtKB-KW"/>
</dbReference>
<dbReference type="EMBL" id="JALLBG020000079">
    <property type="protein sequence ID" value="KAL3766872.1"/>
    <property type="molecule type" value="Genomic_DNA"/>
</dbReference>
<feature type="binding site" evidence="8">
    <location>
        <position position="253"/>
    </location>
    <ligand>
        <name>Zn(2+)</name>
        <dbReference type="ChEBI" id="CHEBI:29105"/>
        <note>catalytic</note>
    </ligand>
</feature>
<feature type="binding site" evidence="8">
    <location>
        <position position="95"/>
    </location>
    <ligand>
        <name>Zn(2+)</name>
        <dbReference type="ChEBI" id="CHEBI:29105"/>
        <note>catalytic</note>
    </ligand>
</feature>
<reference evidence="10 11" key="1">
    <citation type="submission" date="2024-10" db="EMBL/GenBank/DDBJ databases">
        <title>Updated reference genomes for cyclostephanoid diatoms.</title>
        <authorList>
            <person name="Roberts W.R."/>
            <person name="Alverson A.J."/>
        </authorList>
    </citation>
    <scope>NUCLEOTIDE SEQUENCE [LARGE SCALE GENOMIC DNA]</scope>
    <source>
        <strain evidence="10 11">AJA232-27</strain>
    </source>
</reference>
<comment type="caution">
    <text evidence="10">The sequence shown here is derived from an EMBL/GenBank/DDBJ whole genome shotgun (WGS) entry which is preliminary data.</text>
</comment>
<comment type="subcellular location">
    <subcellularLocation>
        <location evidence="1">Membrane</location>
        <topology evidence="1">Multi-pass membrane protein</topology>
    </subcellularLocation>
</comment>
<name>A0ABD3MT62_9STRA</name>
<dbReference type="GO" id="GO:0016020">
    <property type="term" value="C:membrane"/>
    <property type="evidence" value="ECO:0007669"/>
    <property type="project" value="UniProtKB-SubCell"/>
</dbReference>
<feature type="transmembrane region" description="Helical" evidence="9">
    <location>
        <begin position="158"/>
        <end position="185"/>
    </location>
</feature>
<comment type="similarity">
    <text evidence="2">Belongs to the alkaline ceramidase family.</text>
</comment>
<feature type="binding site" evidence="7">
    <location>
        <position position="33"/>
    </location>
    <ligand>
        <name>Ca(2+)</name>
        <dbReference type="ChEBI" id="CHEBI:29108"/>
    </ligand>
</feature>
<protein>
    <recommendedName>
        <fullName evidence="12">Alkaline ceramidase</fullName>
    </recommendedName>
</protein>
<accession>A0ABD3MT62</accession>
<proteinExistence type="inferred from homology"/>
<keyword evidence="7" id="KW-0479">Metal-binding</keyword>
<evidence type="ECO:0000313" key="11">
    <source>
        <dbReference type="Proteomes" id="UP001530293"/>
    </source>
</evidence>
<dbReference type="Pfam" id="PF05875">
    <property type="entry name" value="Ceramidase"/>
    <property type="match status" value="1"/>
</dbReference>
<feature type="transmembrane region" description="Helical" evidence="9">
    <location>
        <begin position="78"/>
        <end position="102"/>
    </location>
</feature>
<feature type="binding site" evidence="7">
    <location>
        <position position="38"/>
    </location>
    <ligand>
        <name>Ca(2+)</name>
        <dbReference type="ChEBI" id="CHEBI:29108"/>
    </ligand>
</feature>